<dbReference type="InterPro" id="IPR001387">
    <property type="entry name" value="Cro/C1-type_HTH"/>
</dbReference>
<dbReference type="GO" id="GO:0003677">
    <property type="term" value="F:DNA binding"/>
    <property type="evidence" value="ECO:0007669"/>
    <property type="project" value="InterPro"/>
</dbReference>
<sequence>MDYSLISTRLGEQIRQRRQNRGLTQAALASMAGLTRQKIIAAEKGSLSVAMMAYARILGALDCEFALVPAARPTLEEIQGVFD</sequence>
<dbReference type="SMART" id="SM00530">
    <property type="entry name" value="HTH_XRE"/>
    <property type="match status" value="1"/>
</dbReference>
<organism evidence="1 2">
    <name type="scientific">Pseudomonas citronellolis</name>
    <dbReference type="NCBI Taxonomy" id="53408"/>
    <lineage>
        <taxon>Bacteria</taxon>
        <taxon>Pseudomonadati</taxon>
        <taxon>Pseudomonadota</taxon>
        <taxon>Gammaproteobacteria</taxon>
        <taxon>Pseudomonadales</taxon>
        <taxon>Pseudomonadaceae</taxon>
        <taxon>Pseudomonas</taxon>
    </lineage>
</organism>
<dbReference type="Proteomes" id="UP000077748">
    <property type="component" value="Chromosome"/>
</dbReference>
<dbReference type="EMBL" id="CP015878">
    <property type="protein sequence ID" value="ANI13407.1"/>
    <property type="molecule type" value="Genomic_DNA"/>
</dbReference>
<gene>
    <name evidence="1" type="ORF">A9C11_05165</name>
</gene>
<dbReference type="InterPro" id="IPR010982">
    <property type="entry name" value="Lambda_DNA-bd_dom_sf"/>
</dbReference>
<evidence type="ECO:0000313" key="2">
    <source>
        <dbReference type="Proteomes" id="UP000077748"/>
    </source>
</evidence>
<proteinExistence type="predicted"/>
<evidence type="ECO:0000313" key="1">
    <source>
        <dbReference type="EMBL" id="ANI13407.1"/>
    </source>
</evidence>
<dbReference type="Gene3D" id="1.10.260.40">
    <property type="entry name" value="lambda repressor-like DNA-binding domains"/>
    <property type="match status" value="1"/>
</dbReference>
<dbReference type="RefSeq" id="WP_043272292.1">
    <property type="nucleotide sequence ID" value="NZ_CP015878.1"/>
</dbReference>
<protein>
    <submittedName>
        <fullName evidence="1">Transcriptional regulator</fullName>
    </submittedName>
</protein>
<name>A0A1A9K6X0_9PSED</name>
<dbReference type="PROSITE" id="PS50943">
    <property type="entry name" value="HTH_CROC1"/>
    <property type="match status" value="1"/>
</dbReference>
<dbReference type="Pfam" id="PF13560">
    <property type="entry name" value="HTH_31"/>
    <property type="match status" value="1"/>
</dbReference>
<accession>A0A1A9K6X0</accession>
<dbReference type="SUPFAM" id="SSF47413">
    <property type="entry name" value="lambda repressor-like DNA-binding domains"/>
    <property type="match status" value="1"/>
</dbReference>
<dbReference type="AlphaFoldDB" id="A0A1A9K6X0"/>
<reference evidence="1 2" key="1">
    <citation type="submission" date="2016-05" db="EMBL/GenBank/DDBJ databases">
        <title>Genome Sequence of Pseudomonas citronellolis Strain SJTE-3, an Estrogens and Persistent Organic Pollutants degradation strain.</title>
        <authorList>
            <person name="Liang R."/>
        </authorList>
    </citation>
    <scope>NUCLEOTIDE SEQUENCE [LARGE SCALE GENOMIC DNA]</scope>
    <source>
        <strain evidence="1 2">SJTE-3</strain>
    </source>
</reference>
<dbReference type="CDD" id="cd00093">
    <property type="entry name" value="HTH_XRE"/>
    <property type="match status" value="1"/>
</dbReference>